<accession>A0A087T9W2</accession>
<dbReference type="EMBL" id="KK114205">
    <property type="protein sequence ID" value="KFM61901.1"/>
    <property type="molecule type" value="Genomic_DNA"/>
</dbReference>
<dbReference type="PANTHER" id="PTHR21013">
    <property type="entry name" value="ATP SYNTHASE MITOCHONDRIAL F1 COMPLEX ASSEMBLY FACTOR 2/ATP12 PROTEIN, MITOCHONDRIAL PRECURSOR"/>
    <property type="match status" value="1"/>
</dbReference>
<dbReference type="GO" id="GO:0033615">
    <property type="term" value="P:mitochondrial proton-transporting ATP synthase complex assembly"/>
    <property type="evidence" value="ECO:0007669"/>
    <property type="project" value="TreeGrafter"/>
</dbReference>
<organism evidence="1 2">
    <name type="scientific">Stegodyphus mimosarum</name>
    <name type="common">African social velvet spider</name>
    <dbReference type="NCBI Taxonomy" id="407821"/>
    <lineage>
        <taxon>Eukaryota</taxon>
        <taxon>Metazoa</taxon>
        <taxon>Ecdysozoa</taxon>
        <taxon>Arthropoda</taxon>
        <taxon>Chelicerata</taxon>
        <taxon>Arachnida</taxon>
        <taxon>Araneae</taxon>
        <taxon>Araneomorphae</taxon>
        <taxon>Entelegynae</taxon>
        <taxon>Eresoidea</taxon>
        <taxon>Eresidae</taxon>
        <taxon>Stegodyphus</taxon>
    </lineage>
</organism>
<feature type="non-terminal residue" evidence="1">
    <location>
        <position position="111"/>
    </location>
</feature>
<dbReference type="PANTHER" id="PTHR21013:SF10">
    <property type="entry name" value="ATP SYNTHASE MITOCHONDRIAL F1 COMPLEX ASSEMBLY FACTOR 2"/>
    <property type="match status" value="1"/>
</dbReference>
<dbReference type="OrthoDB" id="6411111at2759"/>
<feature type="non-terminal residue" evidence="1">
    <location>
        <position position="1"/>
    </location>
</feature>
<evidence type="ECO:0000313" key="2">
    <source>
        <dbReference type="Proteomes" id="UP000054359"/>
    </source>
</evidence>
<gene>
    <name evidence="1" type="ORF">X975_03576</name>
</gene>
<keyword evidence="2" id="KW-1185">Reference proteome</keyword>
<proteinExistence type="predicted"/>
<dbReference type="InterPro" id="IPR011419">
    <property type="entry name" value="ATP12_ATP_synth-F1-assembly"/>
</dbReference>
<evidence type="ECO:0000313" key="1">
    <source>
        <dbReference type="EMBL" id="KFM61901.1"/>
    </source>
</evidence>
<dbReference type="STRING" id="407821.A0A087T9W2"/>
<dbReference type="GO" id="GO:0005739">
    <property type="term" value="C:mitochondrion"/>
    <property type="evidence" value="ECO:0007669"/>
    <property type="project" value="TreeGrafter"/>
</dbReference>
<dbReference type="OMA" id="ATEWDIQ"/>
<dbReference type="Gene3D" id="3.30.2180.10">
    <property type="entry name" value="ATP12-like"/>
    <property type="match status" value="1"/>
</dbReference>
<sequence>FNHRKFSFHLLSRNFAAPRKRFYKKVHVFESNGGFEICLDKYKLKTPLGNLLHLPNEALAVAVATEWDIQQDTLQQHNMHITALCNTALDNPCRQTKETIVDSTLQFLAAD</sequence>
<name>A0A087T9W2_STEMI</name>
<protein>
    <submittedName>
        <fullName evidence="1">ATP synthase mitochondrial F1 complex assembly factor 2</fullName>
    </submittedName>
</protein>
<dbReference type="Pfam" id="PF07542">
    <property type="entry name" value="ATP12"/>
    <property type="match status" value="1"/>
</dbReference>
<dbReference type="InterPro" id="IPR042272">
    <property type="entry name" value="ATP12_ATP_synth-F1-assembly_N"/>
</dbReference>
<dbReference type="SUPFAM" id="SSF160909">
    <property type="entry name" value="ATP12-like"/>
    <property type="match status" value="1"/>
</dbReference>
<dbReference type="AlphaFoldDB" id="A0A087T9W2"/>
<reference evidence="1 2" key="1">
    <citation type="submission" date="2013-11" db="EMBL/GenBank/DDBJ databases">
        <title>Genome sequencing of Stegodyphus mimosarum.</title>
        <authorList>
            <person name="Bechsgaard J."/>
        </authorList>
    </citation>
    <scope>NUCLEOTIDE SEQUENCE [LARGE SCALE GENOMIC DNA]</scope>
</reference>
<dbReference type="Proteomes" id="UP000054359">
    <property type="component" value="Unassembled WGS sequence"/>
</dbReference>